<evidence type="ECO:0000313" key="9">
    <source>
        <dbReference type="Proteomes" id="UP001519295"/>
    </source>
</evidence>
<gene>
    <name evidence="8" type="ORF">JOF36_007388</name>
</gene>
<dbReference type="InterPro" id="IPR006115">
    <property type="entry name" value="6PGDH_NADP-bd"/>
</dbReference>
<feature type="domain" description="3-hydroxyisobutyrate dehydrogenase-like NAD-binding" evidence="7">
    <location>
        <begin position="165"/>
        <end position="290"/>
    </location>
</feature>
<dbReference type="InterPro" id="IPR036291">
    <property type="entry name" value="NAD(P)-bd_dom_sf"/>
</dbReference>
<dbReference type="NCBIfam" id="TIGR01692">
    <property type="entry name" value="HIBADH"/>
    <property type="match status" value="1"/>
</dbReference>
<organism evidence="8 9">
    <name type="scientific">Pseudonocardia parietis</name>
    <dbReference type="NCBI Taxonomy" id="570936"/>
    <lineage>
        <taxon>Bacteria</taxon>
        <taxon>Bacillati</taxon>
        <taxon>Actinomycetota</taxon>
        <taxon>Actinomycetes</taxon>
        <taxon>Pseudonocardiales</taxon>
        <taxon>Pseudonocardiaceae</taxon>
        <taxon>Pseudonocardia</taxon>
    </lineage>
</organism>
<keyword evidence="4 5" id="KW-0520">NAD</keyword>
<evidence type="ECO:0000313" key="8">
    <source>
        <dbReference type="EMBL" id="MBP2371615.1"/>
    </source>
</evidence>
<dbReference type="EMBL" id="JAGINU010000004">
    <property type="protein sequence ID" value="MBP2371615.1"/>
    <property type="molecule type" value="Genomic_DNA"/>
</dbReference>
<evidence type="ECO:0000259" key="6">
    <source>
        <dbReference type="Pfam" id="PF03446"/>
    </source>
</evidence>
<dbReference type="InterPro" id="IPR015815">
    <property type="entry name" value="HIBADH-related"/>
</dbReference>
<dbReference type="Gene3D" id="1.10.1040.10">
    <property type="entry name" value="N-(1-d-carboxylethyl)-l-norvaline Dehydrogenase, domain 2"/>
    <property type="match status" value="1"/>
</dbReference>
<name>A0ABS4W5Y5_9PSEU</name>
<evidence type="ECO:0000256" key="4">
    <source>
        <dbReference type="ARBA" id="ARBA00023027"/>
    </source>
</evidence>
<reference evidence="8 9" key="1">
    <citation type="submission" date="2021-03" db="EMBL/GenBank/DDBJ databases">
        <title>Sequencing the genomes of 1000 actinobacteria strains.</title>
        <authorList>
            <person name="Klenk H.-P."/>
        </authorList>
    </citation>
    <scope>NUCLEOTIDE SEQUENCE [LARGE SCALE GENOMIC DNA]</scope>
    <source>
        <strain evidence="8 9">DSM 45256</strain>
    </source>
</reference>
<dbReference type="InterPro" id="IPR013328">
    <property type="entry name" value="6PGD_dom2"/>
</dbReference>
<comment type="caution">
    <text evidence="8">The sequence shown here is derived from an EMBL/GenBank/DDBJ whole genome shotgun (WGS) entry which is preliminary data.</text>
</comment>
<evidence type="ECO:0000256" key="3">
    <source>
        <dbReference type="ARBA" id="ARBA00023002"/>
    </source>
</evidence>
<dbReference type="Pfam" id="PF03446">
    <property type="entry name" value="NAD_binding_2"/>
    <property type="match status" value="1"/>
</dbReference>
<keyword evidence="2 5" id="KW-0101">Branched-chain amino acid catabolism</keyword>
<proteinExistence type="inferred from homology"/>
<dbReference type="Pfam" id="PF14833">
    <property type="entry name" value="NAD_binding_11"/>
    <property type="match status" value="1"/>
</dbReference>
<keyword evidence="9" id="KW-1185">Reference proteome</keyword>
<dbReference type="InterPro" id="IPR008927">
    <property type="entry name" value="6-PGluconate_DH-like_C_sf"/>
</dbReference>
<evidence type="ECO:0000256" key="1">
    <source>
        <dbReference type="ARBA" id="ARBA00009080"/>
    </source>
</evidence>
<evidence type="ECO:0000256" key="5">
    <source>
        <dbReference type="RuleBase" id="RU910714"/>
    </source>
</evidence>
<dbReference type="InterPro" id="IPR029154">
    <property type="entry name" value="HIBADH-like_NADP-bd"/>
</dbReference>
<dbReference type="PIRSF" id="PIRSF000103">
    <property type="entry name" value="HIBADH"/>
    <property type="match status" value="1"/>
</dbReference>
<protein>
    <recommendedName>
        <fullName evidence="5">3-hydroxyisobutyrate dehydrogenase</fullName>
        <shortName evidence="5">HIBADH</shortName>
        <ecNumber evidence="5">1.1.1.31</ecNumber>
    </recommendedName>
</protein>
<dbReference type="InterPro" id="IPR011548">
    <property type="entry name" value="HIBADH"/>
</dbReference>
<dbReference type="SUPFAM" id="SSF48179">
    <property type="entry name" value="6-phosphogluconate dehydrogenase C-terminal domain-like"/>
    <property type="match status" value="1"/>
</dbReference>
<sequence length="295" mass="29285">MSVIGFVGLGNMGGPMAANLVKAGYDVQGFDLGEEATTKAARAGVTIVSSADEAGEGADVLVTMLPKGEHVRAVLLGENGPLTRLKPGGLVVDASSIDVATSRDLHTAATERGLQVLDAPVSGGVAGATNGTLTFMIGGTADALAAAMPVLDVMGSKFFHVGDAGAGQAVKACNQMVVGASLVAVSEAFVLAEQLGVSNQNLFDVLSTSSGNCWALHNFTPRPGLVEGSAADNGYAPKFAAALLAKDLGLAASAAESVGVQLVVGAGARETVDKFAATDGGLDSSAVIKAVDVSS</sequence>
<accession>A0ABS4W5Y5</accession>
<comment type="catalytic activity">
    <reaction evidence="5">
        <text>3-hydroxy-2-methylpropanoate + NAD(+) = 2-methyl-3-oxopropanoate + NADH + H(+)</text>
        <dbReference type="Rhea" id="RHEA:17681"/>
        <dbReference type="ChEBI" id="CHEBI:11805"/>
        <dbReference type="ChEBI" id="CHEBI:15378"/>
        <dbReference type="ChEBI" id="CHEBI:57540"/>
        <dbReference type="ChEBI" id="CHEBI:57700"/>
        <dbReference type="ChEBI" id="CHEBI:57945"/>
        <dbReference type="EC" id="1.1.1.31"/>
    </reaction>
</comment>
<dbReference type="InterPro" id="IPR002204">
    <property type="entry name" value="3-OH-isobutyrate_DH-rel_CS"/>
</dbReference>
<feature type="domain" description="6-phosphogluconate dehydrogenase NADP-binding" evidence="6">
    <location>
        <begin position="4"/>
        <end position="162"/>
    </location>
</feature>
<dbReference type="Proteomes" id="UP001519295">
    <property type="component" value="Unassembled WGS sequence"/>
</dbReference>
<evidence type="ECO:0000259" key="7">
    <source>
        <dbReference type="Pfam" id="PF14833"/>
    </source>
</evidence>
<keyword evidence="3 5" id="KW-0560">Oxidoreductase</keyword>
<dbReference type="PROSITE" id="PS00895">
    <property type="entry name" value="3_HYDROXYISOBUT_DH"/>
    <property type="match status" value="1"/>
</dbReference>
<dbReference type="Gene3D" id="3.40.50.720">
    <property type="entry name" value="NAD(P)-binding Rossmann-like Domain"/>
    <property type="match status" value="1"/>
</dbReference>
<dbReference type="PANTHER" id="PTHR22981:SF7">
    <property type="entry name" value="3-HYDROXYISOBUTYRATE DEHYDROGENASE, MITOCHONDRIAL"/>
    <property type="match status" value="1"/>
</dbReference>
<dbReference type="SUPFAM" id="SSF51735">
    <property type="entry name" value="NAD(P)-binding Rossmann-fold domains"/>
    <property type="match status" value="1"/>
</dbReference>
<dbReference type="GO" id="GO:0008442">
    <property type="term" value="F:3-hydroxyisobutyrate dehydrogenase activity"/>
    <property type="evidence" value="ECO:0007669"/>
    <property type="project" value="UniProtKB-EC"/>
</dbReference>
<comment type="pathway">
    <text evidence="5">Amino-acid degradation; L-valine degradation.</text>
</comment>
<dbReference type="PANTHER" id="PTHR22981">
    <property type="entry name" value="3-HYDROXYISOBUTYRATE DEHYDROGENASE-RELATED"/>
    <property type="match status" value="1"/>
</dbReference>
<dbReference type="EC" id="1.1.1.31" evidence="5"/>
<comment type="similarity">
    <text evidence="1 5">Belongs to the HIBADH-related family.</text>
</comment>
<evidence type="ECO:0000256" key="2">
    <source>
        <dbReference type="ARBA" id="ARBA00022456"/>
    </source>
</evidence>